<evidence type="ECO:0000259" key="1">
    <source>
        <dbReference type="Pfam" id="PF22422"/>
    </source>
</evidence>
<organism evidence="2">
    <name type="scientific">mine drainage metagenome</name>
    <dbReference type="NCBI Taxonomy" id="410659"/>
    <lineage>
        <taxon>unclassified sequences</taxon>
        <taxon>metagenomes</taxon>
        <taxon>ecological metagenomes</taxon>
    </lineage>
</organism>
<proteinExistence type="predicted"/>
<dbReference type="PANTHER" id="PTHR34987">
    <property type="entry name" value="C, PUTATIVE (AFU_ORTHOLOGUE AFUA_3G02880)-RELATED"/>
    <property type="match status" value="1"/>
</dbReference>
<gene>
    <name evidence="2" type="ORF">CARN1_1243</name>
</gene>
<feature type="domain" description="Mannosylglycerate hydrolase MGH1-like glycoside hydrolase" evidence="1">
    <location>
        <begin position="466"/>
        <end position="638"/>
    </location>
</feature>
<name>E6PHA7_9ZZZZ</name>
<dbReference type="InterPro" id="IPR012341">
    <property type="entry name" value="6hp_glycosidase-like_sf"/>
</dbReference>
<dbReference type="Gene3D" id="1.50.10.10">
    <property type="match status" value="1"/>
</dbReference>
<dbReference type="GO" id="GO:0005975">
    <property type="term" value="P:carbohydrate metabolic process"/>
    <property type="evidence" value="ECO:0007669"/>
    <property type="project" value="InterPro"/>
</dbReference>
<protein>
    <recommendedName>
        <fullName evidence="1">Mannosylglycerate hydrolase MGH1-like glycoside hydrolase domain-containing protein</fullName>
    </recommendedName>
</protein>
<dbReference type="EMBL" id="CABL01000016">
    <property type="protein sequence ID" value="CBH75845.1"/>
    <property type="molecule type" value="Genomic_DNA"/>
</dbReference>
<dbReference type="InterPro" id="IPR008928">
    <property type="entry name" value="6-hairpin_glycosidase_sf"/>
</dbReference>
<reference evidence="2" key="1">
    <citation type="submission" date="2009-10" db="EMBL/GenBank/DDBJ databases">
        <title>Diversity of trophic interactions inside an arsenic-rich microbial ecosystem.</title>
        <authorList>
            <person name="Bertin P.N."/>
            <person name="Heinrich-Salmeron A."/>
            <person name="Pelletier E."/>
            <person name="Goulhen-Chollet F."/>
            <person name="Arsene-Ploetze F."/>
            <person name="Gallien S."/>
            <person name="Calteau A."/>
            <person name="Vallenet D."/>
            <person name="Casiot C."/>
            <person name="Chane-Woon-Ming B."/>
            <person name="Giloteaux L."/>
            <person name="Barakat M."/>
            <person name="Bonnefoy V."/>
            <person name="Bruneel O."/>
            <person name="Chandler M."/>
            <person name="Cleiss J."/>
            <person name="Duran R."/>
            <person name="Elbaz-Poulichet F."/>
            <person name="Fonknechten N."/>
            <person name="Lauga B."/>
            <person name="Mornico D."/>
            <person name="Ortet P."/>
            <person name="Schaeffer C."/>
            <person name="Siguier P."/>
            <person name="Alexander Thil Smith A."/>
            <person name="Van Dorsselaer A."/>
            <person name="Weissenbach J."/>
            <person name="Medigue C."/>
            <person name="Le Paslier D."/>
        </authorList>
    </citation>
    <scope>NUCLEOTIDE SEQUENCE</scope>
</reference>
<dbReference type="SUPFAM" id="SSF48208">
    <property type="entry name" value="Six-hairpin glycosidases"/>
    <property type="match status" value="1"/>
</dbReference>
<dbReference type="InterPro" id="IPR054491">
    <property type="entry name" value="MGH1-like_GH"/>
</dbReference>
<comment type="caution">
    <text evidence="2">The sequence shown here is derived from an EMBL/GenBank/DDBJ whole genome shotgun (WGS) entry which is preliminary data.</text>
</comment>
<dbReference type="Pfam" id="PF22422">
    <property type="entry name" value="MGH1-like_GH"/>
    <property type="match status" value="1"/>
</dbReference>
<evidence type="ECO:0000313" key="2">
    <source>
        <dbReference type="EMBL" id="CBH75845.1"/>
    </source>
</evidence>
<accession>E6PHA7</accession>
<dbReference type="PANTHER" id="PTHR34987:SF2">
    <property type="entry name" value="B, PUTATIVE (AFU_ORTHOLOGUE AFUA_7G05040)-RELATED"/>
    <property type="match status" value="1"/>
</dbReference>
<sequence>MRSSFDAQRNEFCAYVMHERETPYGLLLGNFKSYAQSTAKAGVRGLWDADSDRIIFGTHQIAYRLRDVGVTYFPHEIERTFTFLPYAQLSEFTLGERIHITEAFYVPHGPKFDRSVAFVVDLTLYNPGDSATEVAVFPWALLVGQRFYGETEVDVDAGVVDGSIHAVNSTLGAQRWWGGSREPYAATVSVREQALLAQMRNGTLLEEDAAVEAFVEGGDAARTSSVRGRLFGAMEYRITVDPGARSLLRLAVVFHKDGTLDLRPRFNDLLADSKALHDTQRYFAKRLADARFLTPSQRISRGVVWAKANMLRIIKEYPIGWGSTNSPPSDILVSRDTSWFVHGFDYFLPEFSRDAIEVFNQHIETNGLMIEYVRGVNAYKTAYDLNINDDTPLHCIAMLHHYNATLDEAWVRSRLPIVRQLADYLLSQRDERGLLFGKAQGVDMYGISSWRNIIPYYRLDGAVTEINSEGVFALEAAAILCAVVGDQDAWQRYSDEAQSLREATMNHLFDDDTGAFVLNIDQNGDFQDSFTADEIFPVLFNVADSDECKVILKRLSESDFTTPVGLRTISTADPWYFPSFGFGLLGGVWPDLTLWYVVALARNGGIDEGVGFLERIYEAMEGGSPRNTVPGEFAEWFDGGSLTNRGMYLSPWTGAKYLWAVAETVGGFDGYRTSGRPHLNPLRPKGWNWVAGVNVRWGGKRCTYVVDFEAATISTNAPDLSAEEPYRIVDAGRDVTDEVTVSPVEIGAVAFEAPNGSVRIFLLNDDEQDRDAIVEFRGSNRRVELAKGAIESILLGAR</sequence>
<dbReference type="AlphaFoldDB" id="E6PHA7"/>